<dbReference type="EMBL" id="BMDY01000021">
    <property type="protein sequence ID" value="GGB15237.1"/>
    <property type="molecule type" value="Genomic_DNA"/>
</dbReference>
<reference evidence="4" key="1">
    <citation type="journal article" date="2019" name="Int. J. Syst. Evol. Microbiol.">
        <title>The Global Catalogue of Microorganisms (GCM) 10K type strain sequencing project: providing services to taxonomists for standard genome sequencing and annotation.</title>
        <authorList>
            <consortium name="The Broad Institute Genomics Platform"/>
            <consortium name="The Broad Institute Genome Sequencing Center for Infectious Disease"/>
            <person name="Wu L."/>
            <person name="Ma J."/>
        </authorList>
    </citation>
    <scope>NUCLEOTIDE SEQUENCE [LARGE SCALE GENOMIC DNA]</scope>
    <source>
        <strain evidence="4">CGMCC 1.10131</strain>
    </source>
</reference>
<dbReference type="PANTHER" id="PTHR43428">
    <property type="entry name" value="ARSENATE REDUCTASE"/>
    <property type="match status" value="1"/>
</dbReference>
<dbReference type="SMART" id="SM00418">
    <property type="entry name" value="HTH_ARSR"/>
    <property type="match status" value="1"/>
</dbReference>
<comment type="caution">
    <text evidence="3">The sequence shown here is derived from an EMBL/GenBank/DDBJ whole genome shotgun (WGS) entry which is preliminary data.</text>
</comment>
<dbReference type="InterPro" id="IPR001845">
    <property type="entry name" value="HTH_ArsR_DNA-bd_dom"/>
</dbReference>
<protein>
    <recommendedName>
        <fullName evidence="2">HTH arsR-type domain-containing protein</fullName>
    </recommendedName>
</protein>
<sequence>MFSILFLCTANAARSQLAEALVNQCYGQHFTAYSAGTQAKAIDPRTLQTLSKQGLSCQGLYSKSIQQLEQTLQQTEANKVSFDFVITLCDSAKQECASLPTGAAILHWNLADPAAQPGMDLFTKTFADLKQRLAEFVKYNRPSGSALNIAPIDVFKQFSDNTRLQILLLIEDEQRLSVNQLSHALAESQPKISRHLALLRECQLLSTTRQAQQVFYHLNPELPDWVAQTLSTTRLANPGYINQPLARIRQQVASKSISH</sequence>
<keyword evidence="1" id="KW-0059">Arsenical resistance</keyword>
<dbReference type="InterPro" id="IPR036388">
    <property type="entry name" value="WH-like_DNA-bd_sf"/>
</dbReference>
<evidence type="ECO:0000313" key="3">
    <source>
        <dbReference type="EMBL" id="GGB15237.1"/>
    </source>
</evidence>
<keyword evidence="4" id="KW-1185">Reference proteome</keyword>
<dbReference type="PROSITE" id="PS50987">
    <property type="entry name" value="HTH_ARSR_2"/>
    <property type="match status" value="1"/>
</dbReference>
<dbReference type="NCBIfam" id="NF033788">
    <property type="entry name" value="HTH_metalloreg"/>
    <property type="match status" value="1"/>
</dbReference>
<dbReference type="InterPro" id="IPR036196">
    <property type="entry name" value="Ptyr_pPase_sf"/>
</dbReference>
<organism evidence="3 4">
    <name type="scientific">Agarivorans gilvus</name>
    <dbReference type="NCBI Taxonomy" id="680279"/>
    <lineage>
        <taxon>Bacteria</taxon>
        <taxon>Pseudomonadati</taxon>
        <taxon>Pseudomonadota</taxon>
        <taxon>Gammaproteobacteria</taxon>
        <taxon>Alteromonadales</taxon>
        <taxon>Alteromonadaceae</taxon>
        <taxon>Agarivorans</taxon>
    </lineage>
</organism>
<dbReference type="Gene3D" id="3.40.50.2300">
    <property type="match status" value="1"/>
</dbReference>
<evidence type="ECO:0000256" key="1">
    <source>
        <dbReference type="ARBA" id="ARBA00022849"/>
    </source>
</evidence>
<dbReference type="CDD" id="cd00090">
    <property type="entry name" value="HTH_ARSR"/>
    <property type="match status" value="1"/>
</dbReference>
<dbReference type="Pfam" id="PF01022">
    <property type="entry name" value="HTH_5"/>
    <property type="match status" value="1"/>
</dbReference>
<evidence type="ECO:0000259" key="2">
    <source>
        <dbReference type="PROSITE" id="PS50987"/>
    </source>
</evidence>
<dbReference type="SUPFAM" id="SSF46785">
    <property type="entry name" value="Winged helix' DNA-binding domain"/>
    <property type="match status" value="1"/>
</dbReference>
<dbReference type="InterPro" id="IPR011991">
    <property type="entry name" value="ArsR-like_HTH"/>
</dbReference>
<name>A0ABQ1I4A2_9ALTE</name>
<evidence type="ECO:0000313" key="4">
    <source>
        <dbReference type="Proteomes" id="UP000651977"/>
    </source>
</evidence>
<gene>
    <name evidence="3" type="ORF">GCM10007414_30870</name>
</gene>
<proteinExistence type="predicted"/>
<dbReference type="InterPro" id="IPR036390">
    <property type="entry name" value="WH_DNA-bd_sf"/>
</dbReference>
<dbReference type="Pfam" id="PF01451">
    <property type="entry name" value="LMWPc"/>
    <property type="match status" value="1"/>
</dbReference>
<dbReference type="Proteomes" id="UP000651977">
    <property type="component" value="Unassembled WGS sequence"/>
</dbReference>
<dbReference type="Gene3D" id="1.10.10.10">
    <property type="entry name" value="Winged helix-like DNA-binding domain superfamily/Winged helix DNA-binding domain"/>
    <property type="match status" value="1"/>
</dbReference>
<dbReference type="SUPFAM" id="SSF52788">
    <property type="entry name" value="Phosphotyrosine protein phosphatases I"/>
    <property type="match status" value="1"/>
</dbReference>
<dbReference type="SMART" id="SM00226">
    <property type="entry name" value="LMWPc"/>
    <property type="match status" value="1"/>
</dbReference>
<dbReference type="PANTHER" id="PTHR43428:SF1">
    <property type="entry name" value="ARSENATE REDUCTASE"/>
    <property type="match status" value="1"/>
</dbReference>
<dbReference type="PRINTS" id="PR00778">
    <property type="entry name" value="HTHARSR"/>
</dbReference>
<dbReference type="InterPro" id="IPR023485">
    <property type="entry name" value="Ptyr_pPase"/>
</dbReference>
<feature type="domain" description="HTH arsR-type" evidence="2">
    <location>
        <begin position="143"/>
        <end position="237"/>
    </location>
</feature>
<accession>A0ABQ1I4A2</accession>
<dbReference type="CDD" id="cd16345">
    <property type="entry name" value="LMWP_ArsC"/>
    <property type="match status" value="1"/>
</dbReference>